<comment type="caution">
    <text evidence="1">The sequence shown here is derived from an EMBL/GenBank/DDBJ whole genome shotgun (WGS) entry which is preliminary data.</text>
</comment>
<accession>A0A1G1L2Y4</accession>
<dbReference type="EMBL" id="MHFR01000004">
    <property type="protein sequence ID" value="OGW99521.1"/>
    <property type="molecule type" value="Genomic_DNA"/>
</dbReference>
<organism evidence="1 2">
    <name type="scientific">Candidatus Danuiimicrobium aquiferis</name>
    <dbReference type="NCBI Taxonomy" id="1801832"/>
    <lineage>
        <taxon>Bacteria</taxon>
        <taxon>Pseudomonadati</taxon>
        <taxon>Candidatus Omnitrophota</taxon>
        <taxon>Candidatus Danuiimicrobium</taxon>
    </lineage>
</organism>
<name>A0A1G1L2Y4_9BACT</name>
<protein>
    <recommendedName>
        <fullName evidence="3">Guanylate cyclase domain-containing protein</fullName>
    </recommendedName>
</protein>
<reference evidence="1 2" key="1">
    <citation type="journal article" date="2016" name="Nat. Commun.">
        <title>Thousands of microbial genomes shed light on interconnected biogeochemical processes in an aquifer system.</title>
        <authorList>
            <person name="Anantharaman K."/>
            <person name="Brown C.T."/>
            <person name="Hug L.A."/>
            <person name="Sharon I."/>
            <person name="Castelle C.J."/>
            <person name="Probst A.J."/>
            <person name="Thomas B.C."/>
            <person name="Singh A."/>
            <person name="Wilkins M.J."/>
            <person name="Karaoz U."/>
            <person name="Brodie E.L."/>
            <person name="Williams K.H."/>
            <person name="Hubbard S.S."/>
            <person name="Banfield J.F."/>
        </authorList>
    </citation>
    <scope>NUCLEOTIDE SEQUENCE [LARGE SCALE GENOMIC DNA]</scope>
</reference>
<sequence length="277" mass="32249">MTIESSDCLICYLDILGYKKIVNFSQEGTHRKIFKIMEEILQQFRLQKSSQSIDAILRAIDIQVVSDSILLALDISNPPGDLEPETEKQFVCAYVFFQVVAWFSLKILHKLNHYVRGGIANGQHFQSSLIDSKNQFIFSKALVQSVELEKIANFPRILITDTLYKFLVDRQSDLFEELFLRDADGLRYLDLYNVFFGNSGEPLYPSEDTFLRELLVRIRTPLEENVPKVLQKYYWFQTYHNCKIDEYAKRNRLQKPNTLLIKKPDSVLTACNRKIGT</sequence>
<proteinExistence type="predicted"/>
<evidence type="ECO:0000313" key="1">
    <source>
        <dbReference type="EMBL" id="OGW99521.1"/>
    </source>
</evidence>
<gene>
    <name evidence="1" type="ORF">A3G33_07880</name>
</gene>
<evidence type="ECO:0008006" key="3">
    <source>
        <dbReference type="Google" id="ProtNLM"/>
    </source>
</evidence>
<evidence type="ECO:0000313" key="2">
    <source>
        <dbReference type="Proteomes" id="UP000178187"/>
    </source>
</evidence>
<dbReference type="Proteomes" id="UP000178187">
    <property type="component" value="Unassembled WGS sequence"/>
</dbReference>
<dbReference type="AlphaFoldDB" id="A0A1G1L2Y4"/>